<proteinExistence type="predicted"/>
<dbReference type="GO" id="GO:0046872">
    <property type="term" value="F:metal ion binding"/>
    <property type="evidence" value="ECO:0007669"/>
    <property type="project" value="UniProtKB-KW"/>
</dbReference>
<keyword evidence="2" id="KW-0479">Metal-binding</keyword>
<organism evidence="5 6">
    <name type="scientific">Agrococcus carbonis</name>
    <dbReference type="NCBI Taxonomy" id="684552"/>
    <lineage>
        <taxon>Bacteria</taxon>
        <taxon>Bacillati</taxon>
        <taxon>Actinomycetota</taxon>
        <taxon>Actinomycetes</taxon>
        <taxon>Micrococcales</taxon>
        <taxon>Microbacteriaceae</taxon>
        <taxon>Agrococcus</taxon>
    </lineage>
</organism>
<evidence type="ECO:0000256" key="2">
    <source>
        <dbReference type="ARBA" id="ARBA00022723"/>
    </source>
</evidence>
<keyword evidence="1" id="KW-0645">Protease</keyword>
<keyword evidence="3" id="KW-0378">Hydrolase</keyword>
<keyword evidence="6" id="KW-1185">Reference proteome</keyword>
<dbReference type="PANTHER" id="PTHR43270">
    <property type="entry name" value="BETA-ALA-HIS DIPEPTIDASE"/>
    <property type="match status" value="1"/>
</dbReference>
<evidence type="ECO:0000313" key="5">
    <source>
        <dbReference type="EMBL" id="SDS53688.1"/>
    </source>
</evidence>
<dbReference type="RefSeq" id="WP_092667334.1">
    <property type="nucleotide sequence ID" value="NZ_LT629734.1"/>
</dbReference>
<gene>
    <name evidence="5" type="ORF">SAMN04489719_2544</name>
</gene>
<dbReference type="Pfam" id="PF01546">
    <property type="entry name" value="Peptidase_M20"/>
    <property type="match status" value="1"/>
</dbReference>
<dbReference type="AlphaFoldDB" id="A0A1H1T0L2"/>
<dbReference type="InterPro" id="IPR051458">
    <property type="entry name" value="Cyt/Met_Dipeptidase"/>
</dbReference>
<accession>A0A1H1T0L2</accession>
<evidence type="ECO:0000256" key="1">
    <source>
        <dbReference type="ARBA" id="ARBA00022670"/>
    </source>
</evidence>
<dbReference type="STRING" id="684552.SAMN04489719_2544"/>
<dbReference type="InterPro" id="IPR011650">
    <property type="entry name" value="Peptidase_M20_dimer"/>
</dbReference>
<feature type="domain" description="Peptidase M20 dimerisation" evidence="4">
    <location>
        <begin position="222"/>
        <end position="362"/>
    </location>
</feature>
<dbReference type="EMBL" id="LT629734">
    <property type="protein sequence ID" value="SDS53688.1"/>
    <property type="molecule type" value="Genomic_DNA"/>
</dbReference>
<dbReference type="GO" id="GO:0006508">
    <property type="term" value="P:proteolysis"/>
    <property type="evidence" value="ECO:0007669"/>
    <property type="project" value="UniProtKB-KW"/>
</dbReference>
<dbReference type="NCBIfam" id="NF005914">
    <property type="entry name" value="PRK07907.1"/>
    <property type="match status" value="1"/>
</dbReference>
<dbReference type="Gene3D" id="3.30.70.360">
    <property type="match status" value="1"/>
</dbReference>
<evidence type="ECO:0000259" key="4">
    <source>
        <dbReference type="Pfam" id="PF07687"/>
    </source>
</evidence>
<sequence>MTDLSADSRALSERDQAILAAVDAGFDRALDDLRALVRIPSVAWDDYDHAHVQASAEAVAALAEGTGVFERVSIERAPIGDTDELGQPAVLAVRPAKAGRPTILLYAHHDVQPWGDEALWRTPPFEPTEIDGRLYGRGASDDKAGVITHIAAIRALAEVADPEVGLALFIEGEEEHGSRSFQRFLALHADVLSADVIVVADSDNWSTEIPSLTVALRGNVACNVRLTTLEHASHSGMFGGAVPDAMLAFSRLAATLWNADGSVAVEGLTEAELEVPEQSEQHVRDEAGTLDGVDLIGSGPVLARMWAKPSITITGIDAPSVRDASNTILPTVRFRLSARIAPGQSAADAFAALQRHIAAHAPFGAHVEYDGVDLGDPFLVDTTGWGATEAKRAMADAWGAEPVEAGIGGSIPFIADLVAQFPQAQILVTGVEDPATMAHSPNESQHLGVLRKAIAAEALLLSRASERQE</sequence>
<dbReference type="InterPro" id="IPR002933">
    <property type="entry name" value="Peptidase_M20"/>
</dbReference>
<evidence type="ECO:0000256" key="3">
    <source>
        <dbReference type="ARBA" id="ARBA00022801"/>
    </source>
</evidence>
<evidence type="ECO:0000313" key="6">
    <source>
        <dbReference type="Proteomes" id="UP000199649"/>
    </source>
</evidence>
<dbReference type="OrthoDB" id="9761532at2"/>
<dbReference type="Pfam" id="PF07687">
    <property type="entry name" value="M20_dimer"/>
    <property type="match status" value="1"/>
</dbReference>
<dbReference type="SUPFAM" id="SSF53187">
    <property type="entry name" value="Zn-dependent exopeptidases"/>
    <property type="match status" value="1"/>
</dbReference>
<dbReference type="Gene3D" id="3.40.630.10">
    <property type="entry name" value="Zn peptidases"/>
    <property type="match status" value="1"/>
</dbReference>
<name>A0A1H1T0L2_9MICO</name>
<reference evidence="6" key="1">
    <citation type="submission" date="2016-10" db="EMBL/GenBank/DDBJ databases">
        <authorList>
            <person name="Varghese N."/>
            <person name="Submissions S."/>
        </authorList>
    </citation>
    <scope>NUCLEOTIDE SEQUENCE [LARGE SCALE GENOMIC DNA]</scope>
    <source>
        <strain evidence="6">DSM 22965</strain>
    </source>
</reference>
<protein>
    <submittedName>
        <fullName evidence="5">Acetylornithine deacetylase/Succinyl-diaminopimelate desuccinylase</fullName>
    </submittedName>
</protein>
<dbReference type="GO" id="GO:0008233">
    <property type="term" value="F:peptidase activity"/>
    <property type="evidence" value="ECO:0007669"/>
    <property type="project" value="UniProtKB-KW"/>
</dbReference>
<dbReference type="Proteomes" id="UP000199649">
    <property type="component" value="Chromosome I"/>
</dbReference>
<dbReference type="PANTHER" id="PTHR43270:SF12">
    <property type="entry name" value="SUCCINYL-DIAMINOPIMELATE DESUCCINYLASE"/>
    <property type="match status" value="1"/>
</dbReference>